<keyword evidence="3" id="KW-1185">Reference proteome</keyword>
<evidence type="ECO:0000313" key="2">
    <source>
        <dbReference type="EMBL" id="MBL0388045.1"/>
    </source>
</evidence>
<dbReference type="Pfam" id="PF12680">
    <property type="entry name" value="SnoaL_2"/>
    <property type="match status" value="1"/>
</dbReference>
<dbReference type="EMBL" id="JAEQNB010000005">
    <property type="protein sequence ID" value="MBL0388045.1"/>
    <property type="molecule type" value="Genomic_DNA"/>
</dbReference>
<gene>
    <name evidence="2" type="ORF">JJB07_15610</name>
</gene>
<comment type="caution">
    <text evidence="2">The sequence shown here is derived from an EMBL/GenBank/DDBJ whole genome shotgun (WGS) entry which is preliminary data.</text>
</comment>
<sequence length="111" mass="12613">MELTKPADQQLEAYNNGDIEAYMACFAKDVKAEDGLGNVLYDSWDAMYEGYRKYFESNPNLHCDLVSRTIVGSYVLDEEHITGRVGQVGVAHAMAIYYVENGLIRHVRFLK</sequence>
<dbReference type="RefSeq" id="WP_201636648.1">
    <property type="nucleotide sequence ID" value="NZ_JAEQNB010000005.1"/>
</dbReference>
<accession>A0ABS1JCQ1</accession>
<evidence type="ECO:0000313" key="3">
    <source>
        <dbReference type="Proteomes" id="UP000602284"/>
    </source>
</evidence>
<dbReference type="Gene3D" id="3.10.450.50">
    <property type="match status" value="1"/>
</dbReference>
<protein>
    <submittedName>
        <fullName evidence="2">Nuclear transport factor 2 family protein</fullName>
    </submittedName>
</protein>
<feature type="domain" description="SnoaL-like" evidence="1">
    <location>
        <begin position="9"/>
        <end position="106"/>
    </location>
</feature>
<reference evidence="2 3" key="1">
    <citation type="submission" date="2021-01" db="EMBL/GenBank/DDBJ databases">
        <title>Tumebacillus sp. strain ITR2 16S ribosomal RNA gene Genome sequencing and assembly.</title>
        <authorList>
            <person name="Kang M."/>
        </authorList>
    </citation>
    <scope>NUCLEOTIDE SEQUENCE [LARGE SCALE GENOMIC DNA]</scope>
    <source>
        <strain evidence="2 3">ITR2</strain>
    </source>
</reference>
<name>A0ABS1JCQ1_9BACL</name>
<dbReference type="InterPro" id="IPR037401">
    <property type="entry name" value="SnoaL-like"/>
</dbReference>
<dbReference type="InterPro" id="IPR032710">
    <property type="entry name" value="NTF2-like_dom_sf"/>
</dbReference>
<organism evidence="2 3">
    <name type="scientific">Tumebacillus amylolyticus</name>
    <dbReference type="NCBI Taxonomy" id="2801339"/>
    <lineage>
        <taxon>Bacteria</taxon>
        <taxon>Bacillati</taxon>
        <taxon>Bacillota</taxon>
        <taxon>Bacilli</taxon>
        <taxon>Bacillales</taxon>
        <taxon>Alicyclobacillaceae</taxon>
        <taxon>Tumebacillus</taxon>
    </lineage>
</organism>
<dbReference type="Proteomes" id="UP000602284">
    <property type="component" value="Unassembled WGS sequence"/>
</dbReference>
<evidence type="ECO:0000259" key="1">
    <source>
        <dbReference type="Pfam" id="PF12680"/>
    </source>
</evidence>
<dbReference type="SUPFAM" id="SSF54427">
    <property type="entry name" value="NTF2-like"/>
    <property type="match status" value="1"/>
</dbReference>
<proteinExistence type="predicted"/>